<accession>A0A9Q0KCE4</accession>
<gene>
    <name evidence="3" type="ORF">NE237_014565</name>
</gene>
<keyword evidence="2" id="KW-0732">Signal</keyword>
<dbReference type="AlphaFoldDB" id="A0A9Q0KCE4"/>
<reference evidence="3" key="1">
    <citation type="journal article" date="2023" name="Plant J.">
        <title>The genome of the king protea, Protea cynaroides.</title>
        <authorList>
            <person name="Chang J."/>
            <person name="Duong T.A."/>
            <person name="Schoeman C."/>
            <person name="Ma X."/>
            <person name="Roodt D."/>
            <person name="Barker N."/>
            <person name="Li Z."/>
            <person name="Van de Peer Y."/>
            <person name="Mizrachi E."/>
        </authorList>
    </citation>
    <scope>NUCLEOTIDE SEQUENCE</scope>
    <source>
        <tissue evidence="3">Young leaves</tissue>
    </source>
</reference>
<organism evidence="3 4">
    <name type="scientific">Protea cynaroides</name>
    <dbReference type="NCBI Taxonomy" id="273540"/>
    <lineage>
        <taxon>Eukaryota</taxon>
        <taxon>Viridiplantae</taxon>
        <taxon>Streptophyta</taxon>
        <taxon>Embryophyta</taxon>
        <taxon>Tracheophyta</taxon>
        <taxon>Spermatophyta</taxon>
        <taxon>Magnoliopsida</taxon>
        <taxon>Proteales</taxon>
        <taxon>Proteaceae</taxon>
        <taxon>Protea</taxon>
    </lineage>
</organism>
<protein>
    <submittedName>
        <fullName evidence="3">Uncharacterized protein</fullName>
    </submittedName>
</protein>
<dbReference type="EMBL" id="JAMYWD010000006">
    <property type="protein sequence ID" value="KAJ4967864.1"/>
    <property type="molecule type" value="Genomic_DNA"/>
</dbReference>
<evidence type="ECO:0000313" key="3">
    <source>
        <dbReference type="EMBL" id="KAJ4967864.1"/>
    </source>
</evidence>
<feature type="region of interest" description="Disordered" evidence="1">
    <location>
        <begin position="72"/>
        <end position="93"/>
    </location>
</feature>
<proteinExistence type="predicted"/>
<feature type="signal peptide" evidence="2">
    <location>
        <begin position="1"/>
        <end position="26"/>
    </location>
</feature>
<evidence type="ECO:0000313" key="4">
    <source>
        <dbReference type="Proteomes" id="UP001141806"/>
    </source>
</evidence>
<keyword evidence="4" id="KW-1185">Reference proteome</keyword>
<name>A0A9Q0KCE4_9MAGN</name>
<feature type="chain" id="PRO_5040383476" evidence="2">
    <location>
        <begin position="27"/>
        <end position="173"/>
    </location>
</feature>
<sequence length="173" mass="19475">MSSLPLPHLPVLLLGLLAFTTTLSDASHRSAAEEKLSFTVTEEPSLMVKQQPLKHKEPMPTETLQHLPSFEALPHHGHHRPGHPPEQGLLSSDPTQISTTQVLSTSHFFKPSLPVFKPPILEKPLPIHFPLPAKMRPITGWKPLPATHYKKPWTFLHRPLYKFKPPSATIHHL</sequence>
<evidence type="ECO:0000256" key="1">
    <source>
        <dbReference type="SAM" id="MobiDB-lite"/>
    </source>
</evidence>
<evidence type="ECO:0000256" key="2">
    <source>
        <dbReference type="SAM" id="SignalP"/>
    </source>
</evidence>
<comment type="caution">
    <text evidence="3">The sequence shown here is derived from an EMBL/GenBank/DDBJ whole genome shotgun (WGS) entry which is preliminary data.</text>
</comment>
<dbReference type="Proteomes" id="UP001141806">
    <property type="component" value="Unassembled WGS sequence"/>
</dbReference>